<sequence length="22" mass="2625">MCLIYNLFMDLNHLTQQLMLLG</sequence>
<dbReference type="EMBL" id="GGEC01080455">
    <property type="protein sequence ID" value="MBX60939.1"/>
    <property type="molecule type" value="Transcribed_RNA"/>
</dbReference>
<dbReference type="AlphaFoldDB" id="A0A2P2Q202"/>
<accession>A0A2P2Q202</accession>
<name>A0A2P2Q202_RHIMU</name>
<evidence type="ECO:0000313" key="1">
    <source>
        <dbReference type="EMBL" id="MBX60939.1"/>
    </source>
</evidence>
<organism evidence="1">
    <name type="scientific">Rhizophora mucronata</name>
    <name type="common">Asiatic mangrove</name>
    <dbReference type="NCBI Taxonomy" id="61149"/>
    <lineage>
        <taxon>Eukaryota</taxon>
        <taxon>Viridiplantae</taxon>
        <taxon>Streptophyta</taxon>
        <taxon>Embryophyta</taxon>
        <taxon>Tracheophyta</taxon>
        <taxon>Spermatophyta</taxon>
        <taxon>Magnoliopsida</taxon>
        <taxon>eudicotyledons</taxon>
        <taxon>Gunneridae</taxon>
        <taxon>Pentapetalae</taxon>
        <taxon>rosids</taxon>
        <taxon>fabids</taxon>
        <taxon>Malpighiales</taxon>
        <taxon>Rhizophoraceae</taxon>
        <taxon>Rhizophora</taxon>
    </lineage>
</organism>
<reference evidence="1" key="1">
    <citation type="submission" date="2018-02" db="EMBL/GenBank/DDBJ databases">
        <title>Rhizophora mucronata_Transcriptome.</title>
        <authorList>
            <person name="Meera S.P."/>
            <person name="Sreeshan A."/>
            <person name="Augustine A."/>
        </authorList>
    </citation>
    <scope>NUCLEOTIDE SEQUENCE</scope>
    <source>
        <tissue evidence="1">Leaf</tissue>
    </source>
</reference>
<proteinExistence type="predicted"/>
<protein>
    <submittedName>
        <fullName evidence="1">Uncharacterized protein</fullName>
    </submittedName>
</protein>